<feature type="region of interest" description="Disordered" evidence="2">
    <location>
        <begin position="1080"/>
        <end position="1107"/>
    </location>
</feature>
<dbReference type="AlphaFoldDB" id="A0A1R2CW89"/>
<keyword evidence="1" id="KW-0863">Zinc-finger</keyword>
<feature type="domain" description="B box-type" evidence="3">
    <location>
        <begin position="491"/>
        <end position="546"/>
    </location>
</feature>
<sequence length="1271" mass="145241">MGNNASKKPNRAYQSSVKVSVPNLVYINRNTKELLVSISHDVSLANLKQKVKVYKNSAVGCLDDGTLVVAGGSDSSFSLTNKVFIINAYQKTVTELPLLPYPIKFGQFCRSNDYLYCLGGLAEPEDNDSSQVEEASPLMRYNFESKTWEVFKHKNNNTPGHLLRRKILSEKGKQKPSIFLTDYPLLKDLIFPAVAYFDEKIYTFGGKIAVEGGFEVIDKIFSIQAQDDDLTIIEENYILPIKLSEATCQIKGRKCFLAGGLLENSNPNMEIFIINFDGKYVSKLAVDIDSPLENHYPIIVDDKGILCYSPPKLLYIREDKSTLYHFTMPSQDSLNIIDFVVEKKSNERKPYIKIFVDLSLVTISKNEIISRMSMQPNMAGNIKNDTIEKIDLEILNQNPFLRSKTIGNQVKVIVAECDSGHRLVKNPYDKRIKCNHCLKSTRSNWLCQGCSFYLCEDCSKALCDYKRFVGTMLKCSQGHYFSKPRHEISQPSSGQCLNCNETLSNLSLYCFICKEHLCSSCESSILKQISTNSQYNCLSSHKLEPILSSELCNFCTKHQKGILKYTCKNCSVYYCTTCTEHIQKGKSSENPQELYNKSVPSPLDVKLQIDINNNKKNLNHPKSLSFESSNNGKANHAETEPISPINSINPQDSKVENENNKSVLLKKPEPITNEELIKKILKKPVRGTKSPFFLNLSPAKNDSFGRHSISHIVTGENKSFFDVKDSENTSKLSIFEIPQKILHNSSNEPSINEKLYYDENQGKFIAQPEENFDIIGKRVENCELNEEYVSESKDIVIFNENEQKKVKDLKDIIEEDEGKIEYDGFNRDYENNIVLSRASYDIPMHHDKKVSETDIFLRQVFENEMNHKRNNSNKGHNPQGLNLIQDNYHDKNISFSDNSLSERQKKKKSPEKKSKGSKNLKSSIDSFKIQNESDSSQSSEEFEMIKTQIKHTKASAIKNENLPQEEESSYSLSSSVQSSVKKQELDKFPELIYSKKSPNFVEDTPLKPEKKLKFYEERNKKDLEMYSPRARVEEKKIVDTGKYEMEKLEMKNWQLTNKNFEEAEENISESEVFMLEYQNEDKKKYKKNSSESLSSSNEDNEDAIAPVIEERFAEDKIKALMEKISVFRQESSSSDEESAKKHKKNKLKSKNKNKNHSKSSDHSEESPKNDKKTKKKLEDDNKKKKSKEKHKKVPEKSSGEKKAKPMMGFAFIMGNPEDISNSSESSGSFVEVVNPYKKNLEESSISKDESREINYTESSHTSSSEFFFDEA</sequence>
<comment type="caution">
    <text evidence="4">The sequence shown here is derived from an EMBL/GenBank/DDBJ whole genome shotgun (WGS) entry which is preliminary data.</text>
</comment>
<protein>
    <recommendedName>
        <fullName evidence="3">B box-type domain-containing protein</fullName>
    </recommendedName>
</protein>
<evidence type="ECO:0000313" key="5">
    <source>
        <dbReference type="Proteomes" id="UP000187209"/>
    </source>
</evidence>
<gene>
    <name evidence="4" type="ORF">SteCoe_3833</name>
</gene>
<dbReference type="PROSITE" id="PS50119">
    <property type="entry name" value="ZF_BBOX"/>
    <property type="match status" value="1"/>
</dbReference>
<reference evidence="4 5" key="1">
    <citation type="submission" date="2016-11" db="EMBL/GenBank/DDBJ databases">
        <title>The macronuclear genome of Stentor coeruleus: a giant cell with tiny introns.</title>
        <authorList>
            <person name="Slabodnick M."/>
            <person name="Ruby J.G."/>
            <person name="Reiff S.B."/>
            <person name="Swart E.C."/>
            <person name="Gosai S."/>
            <person name="Prabakaran S."/>
            <person name="Witkowska E."/>
            <person name="Larue G.E."/>
            <person name="Fisher S."/>
            <person name="Freeman R.M."/>
            <person name="Gunawardena J."/>
            <person name="Chu W."/>
            <person name="Stover N.A."/>
            <person name="Gregory B.D."/>
            <person name="Nowacki M."/>
            <person name="Derisi J."/>
            <person name="Roy S.W."/>
            <person name="Marshall W.F."/>
            <person name="Sood P."/>
        </authorList>
    </citation>
    <scope>NUCLEOTIDE SEQUENCE [LARGE SCALE GENOMIC DNA]</scope>
    <source>
        <strain evidence="4">WM001</strain>
    </source>
</reference>
<feature type="compositionally biased region" description="Basic residues" evidence="2">
    <location>
        <begin position="904"/>
        <end position="918"/>
    </location>
</feature>
<feature type="region of interest" description="Disordered" evidence="2">
    <location>
        <begin position="615"/>
        <end position="663"/>
    </location>
</feature>
<organism evidence="4 5">
    <name type="scientific">Stentor coeruleus</name>
    <dbReference type="NCBI Taxonomy" id="5963"/>
    <lineage>
        <taxon>Eukaryota</taxon>
        <taxon>Sar</taxon>
        <taxon>Alveolata</taxon>
        <taxon>Ciliophora</taxon>
        <taxon>Postciliodesmatophora</taxon>
        <taxon>Heterotrichea</taxon>
        <taxon>Heterotrichida</taxon>
        <taxon>Stentoridae</taxon>
        <taxon>Stentor</taxon>
    </lineage>
</organism>
<dbReference type="GO" id="GO:0008270">
    <property type="term" value="F:zinc ion binding"/>
    <property type="evidence" value="ECO:0007669"/>
    <property type="project" value="UniProtKB-KW"/>
</dbReference>
<feature type="compositionally biased region" description="Basic and acidic residues" evidence="2">
    <location>
        <begin position="1194"/>
        <end position="1203"/>
    </location>
</feature>
<dbReference type="EMBL" id="MPUH01000046">
    <property type="protein sequence ID" value="OMJ93253.1"/>
    <property type="molecule type" value="Genomic_DNA"/>
</dbReference>
<dbReference type="Proteomes" id="UP000187209">
    <property type="component" value="Unassembled WGS sequence"/>
</dbReference>
<evidence type="ECO:0000259" key="3">
    <source>
        <dbReference type="PROSITE" id="PS50119"/>
    </source>
</evidence>
<dbReference type="InterPro" id="IPR000315">
    <property type="entry name" value="Znf_B-box"/>
</dbReference>
<feature type="compositionally biased region" description="Basic residues" evidence="2">
    <location>
        <begin position="1140"/>
        <end position="1157"/>
    </location>
</feature>
<dbReference type="SUPFAM" id="SSF117281">
    <property type="entry name" value="Kelch motif"/>
    <property type="match status" value="1"/>
</dbReference>
<dbReference type="OrthoDB" id="325505at2759"/>
<keyword evidence="5" id="KW-1185">Reference proteome</keyword>
<keyword evidence="1" id="KW-0479">Metal-binding</keyword>
<feature type="compositionally biased region" description="Basic residues" evidence="2">
    <location>
        <begin position="1183"/>
        <end position="1193"/>
    </location>
</feature>
<feature type="region of interest" description="Disordered" evidence="2">
    <location>
        <begin position="1127"/>
        <end position="1205"/>
    </location>
</feature>
<feature type="region of interest" description="Disordered" evidence="2">
    <location>
        <begin position="1242"/>
        <end position="1271"/>
    </location>
</feature>
<name>A0A1R2CW89_9CILI</name>
<evidence type="ECO:0000256" key="1">
    <source>
        <dbReference type="PROSITE-ProRule" id="PRU00024"/>
    </source>
</evidence>
<proteinExistence type="predicted"/>
<keyword evidence="1" id="KW-0862">Zinc</keyword>
<dbReference type="Gene3D" id="2.120.10.80">
    <property type="entry name" value="Kelch-type beta propeller"/>
    <property type="match status" value="1"/>
</dbReference>
<dbReference type="InterPro" id="IPR015915">
    <property type="entry name" value="Kelch-typ_b-propeller"/>
</dbReference>
<feature type="compositionally biased region" description="Basic and acidic residues" evidence="2">
    <location>
        <begin position="1158"/>
        <end position="1182"/>
    </location>
</feature>
<evidence type="ECO:0000313" key="4">
    <source>
        <dbReference type="EMBL" id="OMJ93253.1"/>
    </source>
</evidence>
<feature type="region of interest" description="Disordered" evidence="2">
    <location>
        <begin position="954"/>
        <end position="973"/>
    </location>
</feature>
<feature type="compositionally biased region" description="Polar residues" evidence="2">
    <location>
        <begin position="615"/>
        <end position="633"/>
    </location>
</feature>
<accession>A0A1R2CW89</accession>
<feature type="compositionally biased region" description="Basic and acidic residues" evidence="2">
    <location>
        <begin position="1242"/>
        <end position="1254"/>
    </location>
</feature>
<feature type="compositionally biased region" description="Low complexity" evidence="2">
    <location>
        <begin position="1256"/>
        <end position="1271"/>
    </location>
</feature>
<evidence type="ECO:0000256" key="2">
    <source>
        <dbReference type="SAM" id="MobiDB-lite"/>
    </source>
</evidence>
<feature type="region of interest" description="Disordered" evidence="2">
    <location>
        <begin position="892"/>
        <end position="943"/>
    </location>
</feature>